<gene>
    <name evidence="1" type="ORF">F8B43_4265</name>
</gene>
<dbReference type="Proteomes" id="UP000469949">
    <property type="component" value="Unassembled WGS sequence"/>
</dbReference>
<name>A0A833J431_9HYPH</name>
<dbReference type="AlphaFoldDB" id="A0A833J431"/>
<sequence>MSRDGLTARSLGLHSVQAQIRNIPSALPLSFLRRSDRKGTRGGSDIRRWRIPSFGVSEMARME</sequence>
<dbReference type="EMBL" id="WEKV01000018">
    <property type="protein sequence ID" value="KAB7782971.1"/>
    <property type="molecule type" value="Genomic_DNA"/>
</dbReference>
<reference evidence="1 2" key="1">
    <citation type="submission" date="2019-10" db="EMBL/GenBank/DDBJ databases">
        <title>Draft Genome Sequence of the Caffeine Degrading Methylotroph Methylorubrum populi PINKEL.</title>
        <authorList>
            <person name="Dawson S.C."/>
            <person name="Zhang X."/>
            <person name="Wright M.E."/>
            <person name="Sharma G."/>
            <person name="Langner J.T."/>
            <person name="Ditty J.L."/>
            <person name="Subuyuj G.A."/>
        </authorList>
    </citation>
    <scope>NUCLEOTIDE SEQUENCE [LARGE SCALE GENOMIC DNA]</scope>
    <source>
        <strain evidence="1 2">Pinkel</strain>
    </source>
</reference>
<evidence type="ECO:0000313" key="2">
    <source>
        <dbReference type="Proteomes" id="UP000469949"/>
    </source>
</evidence>
<evidence type="ECO:0000313" key="1">
    <source>
        <dbReference type="EMBL" id="KAB7782971.1"/>
    </source>
</evidence>
<comment type="caution">
    <text evidence="1">The sequence shown here is derived from an EMBL/GenBank/DDBJ whole genome shotgun (WGS) entry which is preliminary data.</text>
</comment>
<proteinExistence type="predicted"/>
<accession>A0A833J431</accession>
<organism evidence="1 2">
    <name type="scientific">Methylorubrum populi</name>
    <dbReference type="NCBI Taxonomy" id="223967"/>
    <lineage>
        <taxon>Bacteria</taxon>
        <taxon>Pseudomonadati</taxon>
        <taxon>Pseudomonadota</taxon>
        <taxon>Alphaproteobacteria</taxon>
        <taxon>Hyphomicrobiales</taxon>
        <taxon>Methylobacteriaceae</taxon>
        <taxon>Methylorubrum</taxon>
    </lineage>
</organism>
<protein>
    <submittedName>
        <fullName evidence="1">Uncharacterized protein</fullName>
    </submittedName>
</protein>